<evidence type="ECO:0000259" key="13">
    <source>
        <dbReference type="Pfam" id="PF04452"/>
    </source>
</evidence>
<dbReference type="RefSeq" id="WP_047214990.1">
    <property type="nucleotide sequence ID" value="NZ_CP011568.3"/>
</dbReference>
<keyword evidence="16" id="KW-1185">Reference proteome</keyword>
<dbReference type="InterPro" id="IPR029028">
    <property type="entry name" value="Alpha/beta_knot_MTases"/>
</dbReference>
<dbReference type="Gene3D" id="2.40.240.20">
    <property type="entry name" value="Hypothetical PUA domain-like, domain 1"/>
    <property type="match status" value="1"/>
</dbReference>
<dbReference type="Gene3D" id="3.40.1280.10">
    <property type="match status" value="1"/>
</dbReference>
<protein>
    <recommendedName>
        <fullName evidence="4 12">Ribosomal RNA small subunit methyltransferase E</fullName>
        <ecNumber evidence="3 12">2.1.1.193</ecNumber>
    </recommendedName>
</protein>
<organism evidence="15 16">
    <name type="scientific">Pandoraea thiooxydans</name>
    <dbReference type="NCBI Taxonomy" id="445709"/>
    <lineage>
        <taxon>Bacteria</taxon>
        <taxon>Pseudomonadati</taxon>
        <taxon>Pseudomonadota</taxon>
        <taxon>Betaproteobacteria</taxon>
        <taxon>Burkholderiales</taxon>
        <taxon>Burkholderiaceae</taxon>
        <taxon>Pandoraea</taxon>
    </lineage>
</organism>
<evidence type="ECO:0000256" key="4">
    <source>
        <dbReference type="ARBA" id="ARBA00013673"/>
    </source>
</evidence>
<comment type="similarity">
    <text evidence="2 12">Belongs to the RNA methyltransferase RsmE family.</text>
</comment>
<feature type="domain" description="Ribosomal RNA small subunit methyltransferase E methyltransferase" evidence="13">
    <location>
        <begin position="78"/>
        <end position="242"/>
    </location>
</feature>
<dbReference type="PANTHER" id="PTHR30027">
    <property type="entry name" value="RIBOSOMAL RNA SMALL SUBUNIT METHYLTRANSFERASE E"/>
    <property type="match status" value="1"/>
</dbReference>
<evidence type="ECO:0000256" key="8">
    <source>
        <dbReference type="ARBA" id="ARBA00022679"/>
    </source>
</evidence>
<evidence type="ECO:0000259" key="14">
    <source>
        <dbReference type="Pfam" id="PF20260"/>
    </source>
</evidence>
<name>A0A0G3EPV0_9BURK</name>
<dbReference type="InterPro" id="IPR015947">
    <property type="entry name" value="PUA-like_sf"/>
</dbReference>
<dbReference type="InterPro" id="IPR046886">
    <property type="entry name" value="RsmE_MTase_dom"/>
</dbReference>
<evidence type="ECO:0000256" key="7">
    <source>
        <dbReference type="ARBA" id="ARBA00022603"/>
    </source>
</evidence>
<dbReference type="NCBIfam" id="TIGR00046">
    <property type="entry name" value="RsmE family RNA methyltransferase"/>
    <property type="match status" value="1"/>
</dbReference>
<dbReference type="Proteomes" id="UP000036700">
    <property type="component" value="Chromosome"/>
</dbReference>
<dbReference type="EMBL" id="CP011568">
    <property type="protein sequence ID" value="AKJ69093.1"/>
    <property type="molecule type" value="Genomic_DNA"/>
</dbReference>
<dbReference type="GO" id="GO:0005737">
    <property type="term" value="C:cytoplasm"/>
    <property type="evidence" value="ECO:0007669"/>
    <property type="project" value="UniProtKB-SubCell"/>
</dbReference>
<dbReference type="InterPro" id="IPR006700">
    <property type="entry name" value="RsmE"/>
</dbReference>
<dbReference type="STRING" id="445709.ABW99_13640"/>
<evidence type="ECO:0000256" key="6">
    <source>
        <dbReference type="ARBA" id="ARBA00022552"/>
    </source>
</evidence>
<dbReference type="PATRIC" id="fig|445709.3.peg.2894"/>
<dbReference type="Pfam" id="PF20260">
    <property type="entry name" value="PUA_4"/>
    <property type="match status" value="1"/>
</dbReference>
<dbReference type="InterPro" id="IPR046887">
    <property type="entry name" value="RsmE_PUA-like"/>
</dbReference>
<evidence type="ECO:0000256" key="11">
    <source>
        <dbReference type="ARBA" id="ARBA00047944"/>
    </source>
</evidence>
<keyword evidence="6 12" id="KW-0698">rRNA processing</keyword>
<evidence type="ECO:0000256" key="3">
    <source>
        <dbReference type="ARBA" id="ARBA00012328"/>
    </source>
</evidence>
<dbReference type="SUPFAM" id="SSF75217">
    <property type="entry name" value="alpha/beta knot"/>
    <property type="match status" value="1"/>
</dbReference>
<keyword evidence="5 12" id="KW-0963">Cytoplasm</keyword>
<keyword evidence="9 12" id="KW-0949">S-adenosyl-L-methionine</keyword>
<keyword evidence="8 12" id="KW-0808">Transferase</keyword>
<dbReference type="SUPFAM" id="SSF88697">
    <property type="entry name" value="PUA domain-like"/>
    <property type="match status" value="1"/>
</dbReference>
<evidence type="ECO:0000256" key="12">
    <source>
        <dbReference type="PIRNR" id="PIRNR015601"/>
    </source>
</evidence>
<comment type="catalytic activity">
    <reaction evidence="11 12">
        <text>uridine(1498) in 16S rRNA + S-adenosyl-L-methionine = N(3)-methyluridine(1498) in 16S rRNA + S-adenosyl-L-homocysteine + H(+)</text>
        <dbReference type="Rhea" id="RHEA:42920"/>
        <dbReference type="Rhea" id="RHEA-COMP:10283"/>
        <dbReference type="Rhea" id="RHEA-COMP:10284"/>
        <dbReference type="ChEBI" id="CHEBI:15378"/>
        <dbReference type="ChEBI" id="CHEBI:57856"/>
        <dbReference type="ChEBI" id="CHEBI:59789"/>
        <dbReference type="ChEBI" id="CHEBI:65315"/>
        <dbReference type="ChEBI" id="CHEBI:74502"/>
        <dbReference type="EC" id="2.1.1.193"/>
    </reaction>
</comment>
<dbReference type="InterPro" id="IPR029026">
    <property type="entry name" value="tRNA_m1G_MTases_N"/>
</dbReference>
<evidence type="ECO:0000256" key="5">
    <source>
        <dbReference type="ARBA" id="ARBA00022490"/>
    </source>
</evidence>
<dbReference type="AlphaFoldDB" id="A0A0G3EPV0"/>
<dbReference type="NCBIfam" id="NF008692">
    <property type="entry name" value="PRK11713.1-5"/>
    <property type="match status" value="1"/>
</dbReference>
<dbReference type="OrthoDB" id="9815641at2"/>
<dbReference type="Pfam" id="PF04452">
    <property type="entry name" value="Methyltrans_RNA"/>
    <property type="match status" value="1"/>
</dbReference>
<keyword evidence="7 12" id="KW-0489">Methyltransferase</keyword>
<reference evidence="16" key="1">
    <citation type="submission" date="2015-06" db="EMBL/GenBank/DDBJ databases">
        <authorList>
            <person name="Lim Y.L."/>
            <person name="Ee R."/>
            <person name="Yong D."/>
            <person name="How K.Y."/>
            <person name="Yin W.F."/>
            <person name="Chan K.G."/>
        </authorList>
    </citation>
    <scope>NUCLEOTIDE SEQUENCE [LARGE SCALE GENOMIC DNA]</scope>
    <source>
        <strain evidence="16">DSM 25325</strain>
    </source>
</reference>
<comment type="function">
    <text evidence="10 12">Specifically methylates the N3 position of the uracil ring of uridine 1498 (m3U1498) in 16S rRNA. Acts on the fully assembled 30S ribosomal subunit.</text>
</comment>
<dbReference type="GO" id="GO:0070042">
    <property type="term" value="F:rRNA (uridine-N3-)-methyltransferase activity"/>
    <property type="evidence" value="ECO:0007669"/>
    <property type="project" value="TreeGrafter"/>
</dbReference>
<dbReference type="EC" id="2.1.1.193" evidence="3 12"/>
<evidence type="ECO:0000256" key="9">
    <source>
        <dbReference type="ARBA" id="ARBA00022691"/>
    </source>
</evidence>
<gene>
    <name evidence="15" type="ORF">ABW99_13640</name>
</gene>
<accession>A0A0G3EPV0</accession>
<evidence type="ECO:0000313" key="16">
    <source>
        <dbReference type="Proteomes" id="UP000036700"/>
    </source>
</evidence>
<dbReference type="KEGG" id="ptx:ABW99_13640"/>
<sequence length="249" mass="26775">MTSSAGTPRFFIPDSLQVDTTITLPADVARHLQVLRLRPGEDITLFNGLGGEYLARLEDVAKKHVIVAVLAHVPREVEPPYRVVLAQGVAGGDKMDWLIEKSVELGVHAIQPLMTEKCVTRLGGERAERRVAHWQAVVSAACEQCGRNSVPAVAPIMAFADWISSVRDERQIRVLLSPRASVGFESLPATAPAEPVVLLIGPEGGLSNPEEEQAGEAGFAALSLGQRVLRTETAGIATLAALATRWHGW</sequence>
<feature type="domain" description="Ribosomal RNA small subunit methyltransferase E PUA-like" evidence="14">
    <location>
        <begin position="24"/>
        <end position="69"/>
    </location>
</feature>
<proteinExistence type="inferred from homology"/>
<evidence type="ECO:0000313" key="15">
    <source>
        <dbReference type="EMBL" id="AKJ69093.1"/>
    </source>
</evidence>
<dbReference type="GO" id="GO:0070475">
    <property type="term" value="P:rRNA base methylation"/>
    <property type="evidence" value="ECO:0007669"/>
    <property type="project" value="TreeGrafter"/>
</dbReference>
<dbReference type="PIRSF" id="PIRSF015601">
    <property type="entry name" value="MTase_slr0722"/>
    <property type="match status" value="1"/>
</dbReference>
<comment type="subcellular location">
    <subcellularLocation>
        <location evidence="1 12">Cytoplasm</location>
    </subcellularLocation>
</comment>
<evidence type="ECO:0000256" key="1">
    <source>
        <dbReference type="ARBA" id="ARBA00004496"/>
    </source>
</evidence>
<dbReference type="CDD" id="cd18084">
    <property type="entry name" value="RsmE-like"/>
    <property type="match status" value="1"/>
</dbReference>
<evidence type="ECO:0000256" key="2">
    <source>
        <dbReference type="ARBA" id="ARBA00005528"/>
    </source>
</evidence>
<dbReference type="PANTHER" id="PTHR30027:SF3">
    <property type="entry name" value="16S RRNA (URACIL(1498)-N(3))-METHYLTRANSFERASE"/>
    <property type="match status" value="1"/>
</dbReference>
<evidence type="ECO:0000256" key="10">
    <source>
        <dbReference type="ARBA" id="ARBA00025699"/>
    </source>
</evidence>